<dbReference type="PANTHER" id="PTHR30055:SF239">
    <property type="entry name" value="TRANSCRIPTIONAL REGULATORY PROTEIN"/>
    <property type="match status" value="1"/>
</dbReference>
<feature type="DNA-binding region" description="H-T-H motif" evidence="2">
    <location>
        <begin position="32"/>
        <end position="51"/>
    </location>
</feature>
<dbReference type="PROSITE" id="PS50977">
    <property type="entry name" value="HTH_TETR_2"/>
    <property type="match status" value="1"/>
</dbReference>
<organism evidence="4 5">
    <name type="scientific">Tsukamurella sputi</name>
    <dbReference type="NCBI Taxonomy" id="2591848"/>
    <lineage>
        <taxon>Bacteria</taxon>
        <taxon>Bacillati</taxon>
        <taxon>Actinomycetota</taxon>
        <taxon>Actinomycetes</taxon>
        <taxon>Mycobacteriales</taxon>
        <taxon>Tsukamurellaceae</taxon>
        <taxon>Tsukamurella</taxon>
    </lineage>
</organism>
<dbReference type="EMBL" id="VIGV01000001">
    <property type="protein sequence ID" value="TWS26473.1"/>
    <property type="molecule type" value="Genomic_DNA"/>
</dbReference>
<proteinExistence type="predicted"/>
<keyword evidence="1 2" id="KW-0238">DNA-binding</keyword>
<dbReference type="GO" id="GO:0000976">
    <property type="term" value="F:transcription cis-regulatory region binding"/>
    <property type="evidence" value="ECO:0007669"/>
    <property type="project" value="TreeGrafter"/>
</dbReference>
<dbReference type="InterPro" id="IPR001647">
    <property type="entry name" value="HTH_TetR"/>
</dbReference>
<dbReference type="SUPFAM" id="SSF46689">
    <property type="entry name" value="Homeodomain-like"/>
    <property type="match status" value="1"/>
</dbReference>
<protein>
    <submittedName>
        <fullName evidence="4">TetR/AcrR family transcriptional regulator</fullName>
    </submittedName>
</protein>
<evidence type="ECO:0000256" key="2">
    <source>
        <dbReference type="PROSITE-ProRule" id="PRU00335"/>
    </source>
</evidence>
<dbReference type="Gene3D" id="1.10.357.10">
    <property type="entry name" value="Tetracycline Repressor, domain 2"/>
    <property type="match status" value="1"/>
</dbReference>
<accession>A0A5C5RVC7</accession>
<reference evidence="4 5" key="1">
    <citation type="submission" date="2019-06" db="EMBL/GenBank/DDBJ databases">
        <authorList>
            <person name="Teng J.L.L."/>
            <person name="Lee H.H."/>
            <person name="Lau S.K.P."/>
            <person name="Woo P.C.Y."/>
        </authorList>
    </citation>
    <scope>NUCLEOTIDE SEQUENCE [LARGE SCALE GENOMIC DNA]</scope>
    <source>
        <strain evidence="4 5">HKU70</strain>
    </source>
</reference>
<evidence type="ECO:0000313" key="4">
    <source>
        <dbReference type="EMBL" id="TWS26473.1"/>
    </source>
</evidence>
<reference evidence="4 5" key="2">
    <citation type="submission" date="2019-08" db="EMBL/GenBank/DDBJ databases">
        <title>Tsukamurella conjunctivitidis sp. nov., Tsukamurella assacharolytica sp. nov. and Tsukamurella sputae sp. nov. isolated from patients with conjunctivitis, bacteraemia (lymphoma) and respiratory infection (sputum) in Hong Kong.</title>
        <authorList>
            <person name="Fok K.M.N."/>
            <person name="Fong J.Y.H."/>
        </authorList>
    </citation>
    <scope>NUCLEOTIDE SEQUENCE [LARGE SCALE GENOMIC DNA]</scope>
    <source>
        <strain evidence="4 5">HKU70</strain>
    </source>
</reference>
<gene>
    <name evidence="4" type="ORF">FK268_04380</name>
</gene>
<dbReference type="InterPro" id="IPR009057">
    <property type="entry name" value="Homeodomain-like_sf"/>
</dbReference>
<feature type="domain" description="HTH tetR-type" evidence="3">
    <location>
        <begin position="9"/>
        <end position="69"/>
    </location>
</feature>
<dbReference type="OrthoDB" id="3218408at2"/>
<evidence type="ECO:0000313" key="5">
    <source>
        <dbReference type="Proteomes" id="UP000319792"/>
    </source>
</evidence>
<keyword evidence="5" id="KW-1185">Reference proteome</keyword>
<dbReference type="InterPro" id="IPR050109">
    <property type="entry name" value="HTH-type_TetR-like_transc_reg"/>
</dbReference>
<dbReference type="Proteomes" id="UP000319792">
    <property type="component" value="Unassembled WGS sequence"/>
</dbReference>
<name>A0A5C5RVC7_9ACTN</name>
<dbReference type="GO" id="GO:0003700">
    <property type="term" value="F:DNA-binding transcription factor activity"/>
    <property type="evidence" value="ECO:0007669"/>
    <property type="project" value="TreeGrafter"/>
</dbReference>
<dbReference type="PRINTS" id="PR00455">
    <property type="entry name" value="HTHTETR"/>
</dbReference>
<evidence type="ECO:0000259" key="3">
    <source>
        <dbReference type="PROSITE" id="PS50977"/>
    </source>
</evidence>
<dbReference type="RefSeq" id="WP_146431443.1">
    <property type="nucleotide sequence ID" value="NZ_VIGV01000001.1"/>
</dbReference>
<evidence type="ECO:0000256" key="1">
    <source>
        <dbReference type="ARBA" id="ARBA00023125"/>
    </source>
</evidence>
<comment type="caution">
    <text evidence="4">The sequence shown here is derived from an EMBL/GenBank/DDBJ whole genome shotgun (WGS) entry which is preliminary data.</text>
</comment>
<dbReference type="AlphaFoldDB" id="A0A5C5RVC7"/>
<sequence>MDGTTPRRRLTADDWTAAALEAIAEGGLDAAAVEPLAQRLGATKGSFYWHFANRRALLDRTLEAWEKTHTDAVITATSAAPEAPEQLTDLLQVVFGSIGEPLELKLLSAVDDPSVGAAVARVTERRVEYVAGLYRAAGHDEAAARSAAVTAVAVYLGHAQLAAAAPSTLPTGAAWKAHVARVGDLLAPRP</sequence>
<dbReference type="Pfam" id="PF00440">
    <property type="entry name" value="TetR_N"/>
    <property type="match status" value="1"/>
</dbReference>
<dbReference type="PANTHER" id="PTHR30055">
    <property type="entry name" value="HTH-TYPE TRANSCRIPTIONAL REGULATOR RUTR"/>
    <property type="match status" value="1"/>
</dbReference>